<sequence>MISRIDLRGSAGDPRELLPRADTDVSAAMEQVRSVCEDVRLRGTEALVELTERFDGVRLTGVRVTRAELDSALAALDPGVRAALEESIERTRRVHADQRRADTTTSVVPGGTVTERWVPVNRVGLYVPGGRAAYPSSVVMNVVPAQEAGVGSLAVTSPPRAEFGGLPHPVVLAACALLGVDEVYAVGGAQAVAMFAYGAGECERADMVTGPGNIWVAAAKRLLKGVIGIDAEAGPTEIAVLADDTADPAYVAADLVSQAEHDVVAASVLVTPSEELAGKVEAELGARVAATRHSDRVAEALGGPQSGIVLVEDIAHGLAVVDAYAAEHLEVMTADSAGHAAAVRNAGAVFVGHYSPVSLGDYLAGSNHVLPTGGSAAHTAGLSVQTFLRGVHVVEYGREALAASAAHVCALAEAEDLPAHGEAVAVRVGAGQEAQT</sequence>
<dbReference type="Pfam" id="PF00815">
    <property type="entry name" value="Histidinol_dh"/>
    <property type="match status" value="1"/>
</dbReference>
<feature type="binding site" evidence="12">
    <location>
        <position position="213"/>
    </location>
    <ligand>
        <name>NAD(+)</name>
        <dbReference type="ChEBI" id="CHEBI:57540"/>
    </ligand>
</feature>
<evidence type="ECO:0000256" key="11">
    <source>
        <dbReference type="ARBA" id="ARBA00049489"/>
    </source>
</evidence>
<dbReference type="PIRSF" id="PIRSF000099">
    <property type="entry name" value="Histidinol_dh"/>
    <property type="match status" value="1"/>
</dbReference>
<feature type="binding site" evidence="12">
    <location>
        <position position="258"/>
    </location>
    <ligand>
        <name>substrate</name>
    </ligand>
</feature>
<dbReference type="EC" id="1.1.1.23" evidence="4 12"/>
<evidence type="ECO:0000256" key="4">
    <source>
        <dbReference type="ARBA" id="ARBA00012965"/>
    </source>
</evidence>
<dbReference type="Gene3D" id="1.20.5.1300">
    <property type="match status" value="1"/>
</dbReference>
<dbReference type="Proteomes" id="UP001499993">
    <property type="component" value="Unassembled WGS sequence"/>
</dbReference>
<evidence type="ECO:0000256" key="14">
    <source>
        <dbReference type="RuleBase" id="RU004175"/>
    </source>
</evidence>
<evidence type="ECO:0000256" key="8">
    <source>
        <dbReference type="ARBA" id="ARBA00023002"/>
    </source>
</evidence>
<keyword evidence="7 12" id="KW-0862">Zinc</keyword>
<proteinExistence type="inferred from homology"/>
<dbReference type="HAMAP" id="MF_01024">
    <property type="entry name" value="HisD"/>
    <property type="match status" value="1"/>
</dbReference>
<keyword evidence="8 12" id="KW-0560">Oxidoreductase</keyword>
<evidence type="ECO:0000313" key="16">
    <source>
        <dbReference type="Proteomes" id="UP001499993"/>
    </source>
</evidence>
<comment type="caution">
    <text evidence="15">The sequence shown here is derived from an EMBL/GenBank/DDBJ whole genome shotgun (WGS) entry which is preliminary data.</text>
</comment>
<keyword evidence="10 12" id="KW-0368">Histidine biosynthesis</keyword>
<evidence type="ECO:0000256" key="5">
    <source>
        <dbReference type="ARBA" id="ARBA00016531"/>
    </source>
</evidence>
<comment type="function">
    <text evidence="1 12">Catalyzes the sequential NAD-dependent oxidations of L-histidinol to L-histidinaldehyde and then to L-histidine.</text>
</comment>
<dbReference type="InterPro" id="IPR022695">
    <property type="entry name" value="Histidinol_DH_monofunct"/>
</dbReference>
<organism evidence="15 16">
    <name type="scientific">Streptomonospora halophila</name>
    <dbReference type="NCBI Taxonomy" id="427369"/>
    <lineage>
        <taxon>Bacteria</taxon>
        <taxon>Bacillati</taxon>
        <taxon>Actinomycetota</taxon>
        <taxon>Actinomycetes</taxon>
        <taxon>Streptosporangiales</taxon>
        <taxon>Nocardiopsidaceae</taxon>
        <taxon>Streptomonospora</taxon>
    </lineage>
</organism>
<evidence type="ECO:0000256" key="3">
    <source>
        <dbReference type="ARBA" id="ARBA00010178"/>
    </source>
</evidence>
<feature type="binding site" evidence="12">
    <location>
        <position position="258"/>
    </location>
    <ligand>
        <name>Zn(2+)</name>
        <dbReference type="ChEBI" id="CHEBI:29105"/>
    </ligand>
</feature>
<dbReference type="RefSeq" id="WP_345557111.1">
    <property type="nucleotide sequence ID" value="NZ_BAABIK010000016.1"/>
</dbReference>
<evidence type="ECO:0000313" key="15">
    <source>
        <dbReference type="EMBL" id="GAA4945466.1"/>
    </source>
</evidence>
<keyword evidence="6 12" id="KW-0479">Metal-binding</keyword>
<evidence type="ECO:0000256" key="2">
    <source>
        <dbReference type="ARBA" id="ARBA00004940"/>
    </source>
</evidence>
<feature type="active site" description="Proton acceptor" evidence="12">
    <location>
        <position position="327"/>
    </location>
</feature>
<feature type="binding site" evidence="12">
    <location>
        <position position="126"/>
    </location>
    <ligand>
        <name>NAD(+)</name>
        <dbReference type="ChEBI" id="CHEBI:57540"/>
    </ligand>
</feature>
<evidence type="ECO:0000256" key="9">
    <source>
        <dbReference type="ARBA" id="ARBA00023027"/>
    </source>
</evidence>
<evidence type="ECO:0000256" key="10">
    <source>
        <dbReference type="ARBA" id="ARBA00023102"/>
    </source>
</evidence>
<dbReference type="EMBL" id="BAABIK010000016">
    <property type="protein sequence ID" value="GAA4945466.1"/>
    <property type="molecule type" value="Genomic_DNA"/>
</dbReference>
<gene>
    <name evidence="12 15" type="primary">hisD</name>
    <name evidence="15" type="ORF">GCM10023224_30940</name>
</gene>
<feature type="active site" description="Proton acceptor" evidence="12">
    <location>
        <position position="328"/>
    </location>
</feature>
<reference evidence="16" key="1">
    <citation type="journal article" date="2019" name="Int. J. Syst. Evol. Microbiol.">
        <title>The Global Catalogue of Microorganisms (GCM) 10K type strain sequencing project: providing services to taxonomists for standard genome sequencing and annotation.</title>
        <authorList>
            <consortium name="The Broad Institute Genomics Platform"/>
            <consortium name="The Broad Institute Genome Sequencing Center for Infectious Disease"/>
            <person name="Wu L."/>
            <person name="Ma J."/>
        </authorList>
    </citation>
    <scope>NUCLEOTIDE SEQUENCE [LARGE SCALE GENOMIC DNA]</scope>
    <source>
        <strain evidence="16">JCM 18123</strain>
    </source>
</reference>
<dbReference type="PANTHER" id="PTHR21256:SF2">
    <property type="entry name" value="HISTIDINE BIOSYNTHESIS TRIFUNCTIONAL PROTEIN"/>
    <property type="match status" value="1"/>
</dbReference>
<dbReference type="InterPro" id="IPR016161">
    <property type="entry name" value="Ald_DH/histidinol_DH"/>
</dbReference>
<dbReference type="PANTHER" id="PTHR21256">
    <property type="entry name" value="HISTIDINOL DEHYDROGENASE HDH"/>
    <property type="match status" value="1"/>
</dbReference>
<dbReference type="SUPFAM" id="SSF53720">
    <property type="entry name" value="ALDH-like"/>
    <property type="match status" value="1"/>
</dbReference>
<evidence type="ECO:0000256" key="1">
    <source>
        <dbReference type="ARBA" id="ARBA00003850"/>
    </source>
</evidence>
<evidence type="ECO:0000256" key="13">
    <source>
        <dbReference type="PIRNR" id="PIRNR000099"/>
    </source>
</evidence>
<keyword evidence="12" id="KW-0028">Amino-acid biosynthesis</keyword>
<feature type="binding site" evidence="12">
    <location>
        <position position="361"/>
    </location>
    <ligand>
        <name>substrate</name>
    </ligand>
</feature>
<name>A0ABP9GJM5_9ACTN</name>
<evidence type="ECO:0000256" key="7">
    <source>
        <dbReference type="ARBA" id="ARBA00022833"/>
    </source>
</evidence>
<comment type="catalytic activity">
    <reaction evidence="11 12">
        <text>L-histidinol + 2 NAD(+) + H2O = L-histidine + 2 NADH + 3 H(+)</text>
        <dbReference type="Rhea" id="RHEA:20641"/>
        <dbReference type="ChEBI" id="CHEBI:15377"/>
        <dbReference type="ChEBI" id="CHEBI:15378"/>
        <dbReference type="ChEBI" id="CHEBI:57540"/>
        <dbReference type="ChEBI" id="CHEBI:57595"/>
        <dbReference type="ChEBI" id="CHEBI:57699"/>
        <dbReference type="ChEBI" id="CHEBI:57945"/>
        <dbReference type="EC" id="1.1.1.23"/>
    </reaction>
</comment>
<evidence type="ECO:0000256" key="12">
    <source>
        <dbReference type="HAMAP-Rule" id="MF_01024"/>
    </source>
</evidence>
<feature type="binding site" evidence="12">
    <location>
        <position position="420"/>
    </location>
    <ligand>
        <name>substrate</name>
    </ligand>
</feature>
<dbReference type="PROSITE" id="PS00611">
    <property type="entry name" value="HISOL_DEHYDROGENASE"/>
    <property type="match status" value="1"/>
</dbReference>
<dbReference type="InterPro" id="IPR012131">
    <property type="entry name" value="Hstdl_DH"/>
</dbReference>
<accession>A0ABP9GJM5</accession>
<keyword evidence="16" id="KW-1185">Reference proteome</keyword>
<feature type="binding site" evidence="12">
    <location>
        <position position="415"/>
    </location>
    <ligand>
        <name>substrate</name>
    </ligand>
</feature>
<feature type="binding site" evidence="12">
    <location>
        <position position="261"/>
    </location>
    <ligand>
        <name>substrate</name>
    </ligand>
</feature>
<feature type="binding site" evidence="12">
    <location>
        <position position="236"/>
    </location>
    <ligand>
        <name>substrate</name>
    </ligand>
</feature>
<keyword evidence="9 12" id="KW-0520">NAD</keyword>
<evidence type="ECO:0000256" key="6">
    <source>
        <dbReference type="ARBA" id="ARBA00022723"/>
    </source>
</evidence>
<feature type="binding site" evidence="12">
    <location>
        <position position="420"/>
    </location>
    <ligand>
        <name>Zn(2+)</name>
        <dbReference type="ChEBI" id="CHEBI:29105"/>
    </ligand>
</feature>
<feature type="binding site" evidence="12">
    <location>
        <position position="328"/>
    </location>
    <ligand>
        <name>substrate</name>
    </ligand>
</feature>
<comment type="similarity">
    <text evidence="3 12 13 14">Belongs to the histidinol dehydrogenase family.</text>
</comment>
<protein>
    <recommendedName>
        <fullName evidence="5 12">Histidinol dehydrogenase</fullName>
        <shortName evidence="12">HDH</shortName>
        <ecNumber evidence="4 12">1.1.1.23</ecNumber>
    </recommendedName>
</protein>
<comment type="cofactor">
    <cofactor evidence="12">
        <name>Zn(2+)</name>
        <dbReference type="ChEBI" id="CHEBI:29105"/>
    </cofactor>
    <text evidence="12">Binds 1 zinc ion per subunit.</text>
</comment>
<comment type="pathway">
    <text evidence="2 12">Amino-acid biosynthesis; L-histidine biosynthesis; L-histidine from 5-phospho-alpha-D-ribose 1-diphosphate: step 9/9.</text>
</comment>
<dbReference type="NCBIfam" id="TIGR00069">
    <property type="entry name" value="hisD"/>
    <property type="match status" value="1"/>
</dbReference>
<dbReference type="InterPro" id="IPR001692">
    <property type="entry name" value="Histidinol_DH_CS"/>
</dbReference>
<dbReference type="PRINTS" id="PR00083">
    <property type="entry name" value="HOLDHDRGNASE"/>
</dbReference>
<dbReference type="Gene3D" id="3.40.50.1980">
    <property type="entry name" value="Nitrogenase molybdenum iron protein domain"/>
    <property type="match status" value="2"/>
</dbReference>
<feature type="binding site" evidence="12">
    <location>
        <position position="190"/>
    </location>
    <ligand>
        <name>NAD(+)</name>
        <dbReference type="ChEBI" id="CHEBI:57540"/>
    </ligand>
</feature>
<dbReference type="CDD" id="cd06572">
    <property type="entry name" value="Histidinol_dh"/>
    <property type="match status" value="1"/>
</dbReference>
<feature type="binding site" evidence="12">
    <location>
        <position position="361"/>
    </location>
    <ligand>
        <name>Zn(2+)</name>
        <dbReference type="ChEBI" id="CHEBI:29105"/>
    </ligand>
</feature>
<feature type="binding site" evidence="12">
    <location>
        <position position="261"/>
    </location>
    <ligand>
        <name>Zn(2+)</name>
        <dbReference type="ChEBI" id="CHEBI:29105"/>
    </ligand>
</feature>